<keyword evidence="1" id="KW-0812">Transmembrane</keyword>
<accession>A0A2C6KM26</accession>
<evidence type="ECO:0008006" key="4">
    <source>
        <dbReference type="Google" id="ProtNLM"/>
    </source>
</evidence>
<feature type="transmembrane region" description="Helical" evidence="1">
    <location>
        <begin position="62"/>
        <end position="86"/>
    </location>
</feature>
<evidence type="ECO:0000313" key="2">
    <source>
        <dbReference type="EMBL" id="PHJ17504.1"/>
    </source>
</evidence>
<dbReference type="RefSeq" id="XP_067919223.1">
    <property type="nucleotide sequence ID" value="XM_068068801.1"/>
</dbReference>
<gene>
    <name evidence="2" type="ORF">CSUI_008674</name>
</gene>
<sequence length="96" mass="10895">TRLLQLLHLLFLLLFFLLFFCSFSSVWHSSFSSLIGPYLQLSVYGIEILSPCLFSPPLFCSISYLCGLNVFSLSLCLSVCLVSCVYPPNMFLYHLP</sequence>
<evidence type="ECO:0000313" key="3">
    <source>
        <dbReference type="Proteomes" id="UP000221165"/>
    </source>
</evidence>
<feature type="non-terminal residue" evidence="2">
    <location>
        <position position="1"/>
    </location>
</feature>
<dbReference type="AlphaFoldDB" id="A0A2C6KM26"/>
<organism evidence="2 3">
    <name type="scientific">Cystoisospora suis</name>
    <dbReference type="NCBI Taxonomy" id="483139"/>
    <lineage>
        <taxon>Eukaryota</taxon>
        <taxon>Sar</taxon>
        <taxon>Alveolata</taxon>
        <taxon>Apicomplexa</taxon>
        <taxon>Conoidasida</taxon>
        <taxon>Coccidia</taxon>
        <taxon>Eucoccidiorida</taxon>
        <taxon>Eimeriorina</taxon>
        <taxon>Sarcocystidae</taxon>
        <taxon>Cystoisospora</taxon>
    </lineage>
</organism>
<keyword evidence="1" id="KW-0472">Membrane</keyword>
<feature type="non-terminal residue" evidence="2">
    <location>
        <position position="96"/>
    </location>
</feature>
<dbReference type="GeneID" id="94432012"/>
<keyword evidence="1" id="KW-1133">Transmembrane helix</keyword>
<dbReference type="VEuPathDB" id="ToxoDB:CSUI_008674"/>
<dbReference type="EMBL" id="MIGC01004912">
    <property type="protein sequence ID" value="PHJ17504.1"/>
    <property type="molecule type" value="Genomic_DNA"/>
</dbReference>
<evidence type="ECO:0000256" key="1">
    <source>
        <dbReference type="SAM" id="Phobius"/>
    </source>
</evidence>
<dbReference type="Proteomes" id="UP000221165">
    <property type="component" value="Unassembled WGS sequence"/>
</dbReference>
<protein>
    <recommendedName>
        <fullName evidence="4">Transmembrane protein</fullName>
    </recommendedName>
</protein>
<reference evidence="2 3" key="1">
    <citation type="journal article" date="2017" name="Int. J. Parasitol.">
        <title>The genome of the protozoan parasite Cystoisospora suis and a reverse vaccinology approach to identify vaccine candidates.</title>
        <authorList>
            <person name="Palmieri N."/>
            <person name="Shrestha A."/>
            <person name="Ruttkowski B."/>
            <person name="Beck T."/>
            <person name="Vogl C."/>
            <person name="Tomley F."/>
            <person name="Blake D.P."/>
            <person name="Joachim A."/>
        </authorList>
    </citation>
    <scope>NUCLEOTIDE SEQUENCE [LARGE SCALE GENOMIC DNA]</scope>
    <source>
        <strain evidence="2 3">Wien I</strain>
    </source>
</reference>
<keyword evidence="3" id="KW-1185">Reference proteome</keyword>
<proteinExistence type="predicted"/>
<name>A0A2C6KM26_9APIC</name>
<comment type="caution">
    <text evidence="2">The sequence shown here is derived from an EMBL/GenBank/DDBJ whole genome shotgun (WGS) entry which is preliminary data.</text>
</comment>